<keyword evidence="4 10" id="KW-0328">Glycosyltransferase</keyword>
<feature type="non-terminal residue" evidence="12">
    <location>
        <position position="1"/>
    </location>
</feature>
<evidence type="ECO:0000256" key="2">
    <source>
        <dbReference type="ARBA" id="ARBA00012543"/>
    </source>
</evidence>
<gene>
    <name evidence="12" type="ORF">ASCRUDRAFT_38218</name>
</gene>
<dbReference type="PANTHER" id="PTHR22914:SF9">
    <property type="entry name" value="CHITIN SYNTHASE 1"/>
    <property type="match status" value="1"/>
</dbReference>
<dbReference type="Pfam" id="PF01644">
    <property type="entry name" value="Chitin_synth_1"/>
    <property type="match status" value="1"/>
</dbReference>
<evidence type="ECO:0000256" key="7">
    <source>
        <dbReference type="ARBA" id="ARBA00022989"/>
    </source>
</evidence>
<evidence type="ECO:0000256" key="5">
    <source>
        <dbReference type="ARBA" id="ARBA00022679"/>
    </source>
</evidence>
<evidence type="ECO:0000313" key="12">
    <source>
        <dbReference type="EMBL" id="ODV58998.1"/>
    </source>
</evidence>
<dbReference type="InterPro" id="IPR013616">
    <property type="entry name" value="Chitin_synth_N"/>
</dbReference>
<keyword evidence="9 10" id="KW-0961">Cell wall biogenesis/degradation</keyword>
<keyword evidence="7 10" id="KW-1133">Transmembrane helix</keyword>
<reference evidence="13" key="1">
    <citation type="submission" date="2016-05" db="EMBL/GenBank/DDBJ databases">
        <title>Comparative genomics of biotechnologically important yeasts.</title>
        <authorList>
            <consortium name="DOE Joint Genome Institute"/>
            <person name="Riley R."/>
            <person name="Haridas S."/>
            <person name="Wolfe K.H."/>
            <person name="Lopes M.R."/>
            <person name="Hittinger C.T."/>
            <person name="Goker M."/>
            <person name="Salamov A."/>
            <person name="Wisecaver J."/>
            <person name="Long T.M."/>
            <person name="Aerts A.L."/>
            <person name="Barry K."/>
            <person name="Choi C."/>
            <person name="Clum A."/>
            <person name="Coughlan A.Y."/>
            <person name="Deshpande S."/>
            <person name="Douglass A.P."/>
            <person name="Hanson S.J."/>
            <person name="Klenk H.-P."/>
            <person name="Labutti K."/>
            <person name="Lapidus A."/>
            <person name="Lindquist E."/>
            <person name="Lipzen A."/>
            <person name="Meier-Kolthoff J.P."/>
            <person name="Ohm R.A."/>
            <person name="Otillar R.P."/>
            <person name="Pangilinan J."/>
            <person name="Peng Y."/>
            <person name="Rokas A."/>
            <person name="Rosa C.A."/>
            <person name="Scheuner C."/>
            <person name="Sibirny A.A."/>
            <person name="Slot J.C."/>
            <person name="Stielow J.B."/>
            <person name="Sun H."/>
            <person name="Kurtzman C.P."/>
            <person name="Blackwell M."/>
            <person name="Grigoriev I.V."/>
            <person name="Jeffries T.W."/>
        </authorList>
    </citation>
    <scope>NUCLEOTIDE SEQUENCE [LARGE SCALE GENOMIC DNA]</scope>
    <source>
        <strain evidence="13">DSM 1968</strain>
    </source>
</reference>
<dbReference type="GO" id="GO:0030428">
    <property type="term" value="C:cell septum"/>
    <property type="evidence" value="ECO:0007669"/>
    <property type="project" value="TreeGrafter"/>
</dbReference>
<dbReference type="SUPFAM" id="SSF53448">
    <property type="entry name" value="Nucleotide-diphospho-sugar transferases"/>
    <property type="match status" value="1"/>
</dbReference>
<dbReference type="EC" id="2.4.1.16" evidence="2 10"/>
<evidence type="ECO:0000259" key="11">
    <source>
        <dbReference type="Pfam" id="PF08407"/>
    </source>
</evidence>
<comment type="catalytic activity">
    <reaction evidence="10">
        <text>[(1-&gt;4)-N-acetyl-beta-D-glucosaminyl](n) + UDP-N-acetyl-alpha-D-glucosamine = [(1-&gt;4)-N-acetyl-beta-D-glucosaminyl](n+1) + UDP + H(+)</text>
        <dbReference type="Rhea" id="RHEA:16637"/>
        <dbReference type="Rhea" id="RHEA-COMP:9593"/>
        <dbReference type="Rhea" id="RHEA-COMP:9595"/>
        <dbReference type="ChEBI" id="CHEBI:15378"/>
        <dbReference type="ChEBI" id="CHEBI:17029"/>
        <dbReference type="ChEBI" id="CHEBI:57705"/>
        <dbReference type="ChEBI" id="CHEBI:58223"/>
        <dbReference type="EC" id="2.4.1.16"/>
    </reaction>
</comment>
<dbReference type="CDD" id="cd04190">
    <property type="entry name" value="Chitin_synth_C"/>
    <property type="match status" value="1"/>
</dbReference>
<accession>A0A1D2VBE8</accession>
<evidence type="ECO:0000256" key="8">
    <source>
        <dbReference type="ARBA" id="ARBA00023136"/>
    </source>
</evidence>
<evidence type="ECO:0000256" key="4">
    <source>
        <dbReference type="ARBA" id="ARBA00022676"/>
    </source>
</evidence>
<evidence type="ECO:0000256" key="3">
    <source>
        <dbReference type="ARBA" id="ARBA00022475"/>
    </source>
</evidence>
<dbReference type="EMBL" id="KV454488">
    <property type="protein sequence ID" value="ODV58998.1"/>
    <property type="molecule type" value="Genomic_DNA"/>
</dbReference>
<keyword evidence="3 10" id="KW-1003">Cell membrane</keyword>
<feature type="transmembrane region" description="Helical" evidence="10">
    <location>
        <begin position="715"/>
        <end position="741"/>
    </location>
</feature>
<feature type="transmembrane region" description="Helical" evidence="10">
    <location>
        <begin position="439"/>
        <end position="460"/>
    </location>
</feature>
<dbReference type="STRING" id="1344418.A0A1D2VBE8"/>
<keyword evidence="6 10" id="KW-0812">Transmembrane</keyword>
<protein>
    <recommendedName>
        <fullName evidence="2 10">Chitin synthase</fullName>
        <ecNumber evidence="2 10">2.4.1.16</ecNumber>
    </recommendedName>
</protein>
<dbReference type="GO" id="GO:0004100">
    <property type="term" value="F:chitin synthase activity"/>
    <property type="evidence" value="ECO:0007669"/>
    <property type="project" value="UniProtKB-UniRule"/>
</dbReference>
<feature type="transmembrane region" description="Helical" evidence="10">
    <location>
        <begin position="672"/>
        <end position="694"/>
    </location>
</feature>
<proteinExistence type="inferred from homology"/>
<comment type="function">
    <text evidence="10">Polymerizes chitin, a structural polymer of the cell wall and septum, by transferring the sugar moiety of UDP-GlcNAc to the non-reducing end of the growing chitin polymer.</text>
</comment>
<organism evidence="12 13">
    <name type="scientific">Ascoidea rubescens DSM 1968</name>
    <dbReference type="NCBI Taxonomy" id="1344418"/>
    <lineage>
        <taxon>Eukaryota</taxon>
        <taxon>Fungi</taxon>
        <taxon>Dikarya</taxon>
        <taxon>Ascomycota</taxon>
        <taxon>Saccharomycotina</taxon>
        <taxon>Saccharomycetes</taxon>
        <taxon>Ascoideaceae</taxon>
        <taxon>Ascoidea</taxon>
    </lineage>
</organism>
<sequence length="767" mass="89212">GNLVLDCPISEDLLEKYTGENGKPPTSHEFGSMRYQAVTCEPDQFEDQNYQLRPNLYTKERETELLIAITMYNEEEYLLAKTLKGVFQNIIHLSNLKNSEVWGENSWKKIVVCIISDGRSKINPKSQALLASLGVFQTGLAKNKVGKKDVKLHLYEHTTMLGIRSTEENNITFVRFGIPIQLMFCLKEKNQQKINSHRWCFQAFCKVLQPNVIVLLDAGTQPSETSIYHLWNEFYLNDNVGGACGEIKVALGRKWKNLLNPLIAAQNFEYKISNILDKPMESVFGYISVLPGAFSAYRYKALLNDPVTKKGPLDSYFKKEMMEKHNISAGFFDQNMYLAEDRILCFELVFKNEKLCYYEDPDGRPTDTRIGWVSKYVKSAKAETDTPASAADLTKQRRRWLNGSFFAAVFAVTHFYKIWTSSHSFSRKLIIQIEMIYQLISLIISWFAIGSFFLIFRILTSSLEDYFSGADILGGIFLWFYLACLAVTVILSFGNRPDGTRRVYTVMFLFYGILMVYTMFASIYLSVKSIQDFELARNFNNLVFENSRFRDLVVSMSCTIALFYFASFVYFEPWHMFTCFIQYMVISPVYMNILNIYAFVNMHDISWGTREEADKTDLGKDNVDEEYIVALELPSSREDVRKEYMKNHYILNEKVEKKKIVNKEEERKDYYALVRSGILVLWTFTNVVIVVVVLTQDGFTSGANLENIERKRSEIFLTVILWLVAFMTGFRFLGSMLYLVFRMFKQWEYWTVKRELRYRSNDKELGY</sequence>
<feature type="domain" description="Chitin synthase N-terminal" evidence="11">
    <location>
        <begin position="1"/>
        <end position="64"/>
    </location>
</feature>
<comment type="subcellular location">
    <subcellularLocation>
        <location evidence="1 10">Cell membrane</location>
        <topology evidence="1 10">Multi-pass membrane protein</topology>
    </subcellularLocation>
</comment>
<keyword evidence="5 10" id="KW-0808">Transferase</keyword>
<evidence type="ECO:0000256" key="9">
    <source>
        <dbReference type="ARBA" id="ARBA00023316"/>
    </source>
</evidence>
<dbReference type="InterPro" id="IPR004835">
    <property type="entry name" value="Chitin_synth"/>
</dbReference>
<feature type="transmembrane region" description="Helical" evidence="10">
    <location>
        <begin position="552"/>
        <end position="571"/>
    </location>
</feature>
<dbReference type="GO" id="GO:0006031">
    <property type="term" value="P:chitin biosynthetic process"/>
    <property type="evidence" value="ECO:0007669"/>
    <property type="project" value="UniProtKB-UniRule"/>
</dbReference>
<feature type="transmembrane region" description="Helical" evidence="10">
    <location>
        <begin position="583"/>
        <end position="600"/>
    </location>
</feature>
<dbReference type="GO" id="GO:0005886">
    <property type="term" value="C:plasma membrane"/>
    <property type="evidence" value="ECO:0007669"/>
    <property type="project" value="UniProtKB-SubCell"/>
</dbReference>
<dbReference type="RefSeq" id="XP_020045305.1">
    <property type="nucleotide sequence ID" value="XM_020190836.1"/>
</dbReference>
<name>A0A1D2VBE8_9ASCO</name>
<dbReference type="Pfam" id="PF08407">
    <property type="entry name" value="Chitin_synth_1N"/>
    <property type="match status" value="1"/>
</dbReference>
<dbReference type="AlphaFoldDB" id="A0A1D2VBE8"/>
<keyword evidence="13" id="KW-1185">Reference proteome</keyword>
<evidence type="ECO:0000256" key="6">
    <source>
        <dbReference type="ARBA" id="ARBA00022692"/>
    </source>
</evidence>
<dbReference type="OrthoDB" id="26569at2759"/>
<evidence type="ECO:0000256" key="1">
    <source>
        <dbReference type="ARBA" id="ARBA00004651"/>
    </source>
</evidence>
<evidence type="ECO:0000256" key="10">
    <source>
        <dbReference type="RuleBase" id="RU366040"/>
    </source>
</evidence>
<dbReference type="GeneID" id="30964472"/>
<feature type="transmembrane region" description="Helical" evidence="10">
    <location>
        <begin position="472"/>
        <end position="491"/>
    </location>
</feature>
<dbReference type="InterPro" id="IPR029044">
    <property type="entry name" value="Nucleotide-diphossugar_trans"/>
</dbReference>
<feature type="transmembrane region" description="Helical" evidence="10">
    <location>
        <begin position="503"/>
        <end position="525"/>
    </location>
</feature>
<dbReference type="Proteomes" id="UP000095038">
    <property type="component" value="Unassembled WGS sequence"/>
</dbReference>
<dbReference type="PANTHER" id="PTHR22914">
    <property type="entry name" value="CHITIN SYNTHASE"/>
    <property type="match status" value="1"/>
</dbReference>
<keyword evidence="8 10" id="KW-0472">Membrane</keyword>
<comment type="similarity">
    <text evidence="10">Belongs to the chitin synthase family.</text>
</comment>
<evidence type="ECO:0000313" key="13">
    <source>
        <dbReference type="Proteomes" id="UP000095038"/>
    </source>
</evidence>
<dbReference type="GO" id="GO:0071555">
    <property type="term" value="P:cell wall organization"/>
    <property type="evidence" value="ECO:0007669"/>
    <property type="project" value="UniProtKB-KW"/>
</dbReference>
<dbReference type="InParanoid" id="A0A1D2VBE8"/>